<sequence length="118" mass="13979">MKKEMDIRLYKYEIIKGKEETAEEWLNFLNVNRKAGEVLLKDEHAYLEAYFKTVEGGNMYVYMFFACEDVNFSNDKAINQGSELDEQHFAYMRECIDLSRGDIMDCLLYLDNMEDAVR</sequence>
<organism evidence="1 2">
    <name type="scientific">Hungatella hathewayi</name>
    <dbReference type="NCBI Taxonomy" id="154046"/>
    <lineage>
        <taxon>Bacteria</taxon>
        <taxon>Bacillati</taxon>
        <taxon>Bacillota</taxon>
        <taxon>Clostridia</taxon>
        <taxon>Lachnospirales</taxon>
        <taxon>Lachnospiraceae</taxon>
        <taxon>Hungatella</taxon>
    </lineage>
</organism>
<dbReference type="RefSeq" id="WP_172683633.1">
    <property type="nucleotide sequence ID" value="NZ_CABIXC010000008.1"/>
</dbReference>
<proteinExistence type="predicted"/>
<evidence type="ECO:0000313" key="1">
    <source>
        <dbReference type="EMBL" id="CUO60280.1"/>
    </source>
</evidence>
<dbReference type="Proteomes" id="UP000095651">
    <property type="component" value="Unassembled WGS sequence"/>
</dbReference>
<gene>
    <name evidence="1" type="ORF">ERS852407_03341</name>
</gene>
<dbReference type="Pfam" id="PF19673">
    <property type="entry name" value="DUF6176"/>
    <property type="match status" value="1"/>
</dbReference>
<protein>
    <submittedName>
        <fullName evidence="1">Uncharacterized protein</fullName>
    </submittedName>
</protein>
<dbReference type="AlphaFoldDB" id="A0A174GH50"/>
<dbReference type="EMBL" id="CYZE01000008">
    <property type="protein sequence ID" value="CUO60280.1"/>
    <property type="molecule type" value="Genomic_DNA"/>
</dbReference>
<accession>A0A174GH50</accession>
<evidence type="ECO:0000313" key="2">
    <source>
        <dbReference type="Proteomes" id="UP000095651"/>
    </source>
</evidence>
<dbReference type="InterPro" id="IPR046174">
    <property type="entry name" value="DUF6176"/>
</dbReference>
<reference evidence="1 2" key="1">
    <citation type="submission" date="2015-09" db="EMBL/GenBank/DDBJ databases">
        <authorList>
            <consortium name="Pathogen Informatics"/>
        </authorList>
    </citation>
    <scope>NUCLEOTIDE SEQUENCE [LARGE SCALE GENOMIC DNA]</scope>
    <source>
        <strain evidence="1 2">2789STDY5608850</strain>
    </source>
</reference>
<name>A0A174GH50_9FIRM</name>